<evidence type="ECO:0000256" key="3">
    <source>
        <dbReference type="ARBA" id="ARBA00022691"/>
    </source>
</evidence>
<dbReference type="PANTHER" id="PTHR43712">
    <property type="entry name" value="PUTATIVE (AFU_ORTHOLOGUE AFUA_4G14580)-RELATED"/>
    <property type="match status" value="1"/>
</dbReference>
<feature type="domain" description="O-methyltransferase C-terminal" evidence="4">
    <location>
        <begin position="194"/>
        <end position="376"/>
    </location>
</feature>
<dbReference type="GO" id="GO:0008171">
    <property type="term" value="F:O-methyltransferase activity"/>
    <property type="evidence" value="ECO:0007669"/>
    <property type="project" value="InterPro"/>
</dbReference>
<dbReference type="Pfam" id="PF00891">
    <property type="entry name" value="Methyltransf_2"/>
    <property type="match status" value="1"/>
</dbReference>
<dbReference type="InterPro" id="IPR016461">
    <property type="entry name" value="COMT-like"/>
</dbReference>
<gene>
    <name evidence="6" type="ORF">BDV98DRAFT_531611</name>
</gene>
<dbReference type="OrthoDB" id="2410195at2759"/>
<organism evidence="6 7">
    <name type="scientific">Pterulicium gracile</name>
    <dbReference type="NCBI Taxonomy" id="1884261"/>
    <lineage>
        <taxon>Eukaryota</taxon>
        <taxon>Fungi</taxon>
        <taxon>Dikarya</taxon>
        <taxon>Basidiomycota</taxon>
        <taxon>Agaricomycotina</taxon>
        <taxon>Agaricomycetes</taxon>
        <taxon>Agaricomycetidae</taxon>
        <taxon>Agaricales</taxon>
        <taxon>Pleurotineae</taxon>
        <taxon>Pterulaceae</taxon>
        <taxon>Pterulicium</taxon>
    </lineage>
</organism>
<keyword evidence="1 6" id="KW-0489">Methyltransferase</keyword>
<dbReference type="SUPFAM" id="SSF53335">
    <property type="entry name" value="S-adenosyl-L-methionine-dependent methyltransferases"/>
    <property type="match status" value="1"/>
</dbReference>
<keyword evidence="7" id="KW-1185">Reference proteome</keyword>
<evidence type="ECO:0000259" key="4">
    <source>
        <dbReference type="Pfam" id="PF00891"/>
    </source>
</evidence>
<sequence>MAQSPLRALVNILSNAVDGIEGVYEKNGATFPNLDAPYTPSPLEHDPQVMGLTAVLLGAAFQLMMTVGTPIENITTTYTCQMYMTASLRYVVETSIADVLKEGDPKGVHVDEIAQKINAKDPALIARVLRYMASRHCFREVSPNVFAHNKLSSVLVKTKSFAEIQADPLSQYDGMTASAVVGHTSDEGFKSASHLSEWLQDPTSAPHAFGAAFGVPDMWQWFEQPGNELRRRRFATVMKAIGAGGYPDRIFTEAIDWKALPESATVVDVGGNTGSVSLAIAKAHPHLNLVVQDLPQVIDSLTKPFWSENSPEYVSNGKIKFQPHDFFTPNPTKNVDVFFMRMILHDWSKEKSVEILTHLRAAAQPSTKLVVFDHIILHACPDPLMPPENVPNAPWPMLANLGYGIGGITTVFDIHMLNLFGGQERTVAEFTELGKLTGWKLEKAIPGPTGTIVYSAV</sequence>
<dbReference type="Proteomes" id="UP000305067">
    <property type="component" value="Unassembled WGS sequence"/>
</dbReference>
<evidence type="ECO:0000256" key="2">
    <source>
        <dbReference type="ARBA" id="ARBA00022679"/>
    </source>
</evidence>
<dbReference type="Pfam" id="PF08100">
    <property type="entry name" value="Dimerisation"/>
    <property type="match status" value="1"/>
</dbReference>
<dbReference type="EMBL" id="ML178830">
    <property type="protein sequence ID" value="TFL00035.1"/>
    <property type="molecule type" value="Genomic_DNA"/>
</dbReference>
<dbReference type="InterPro" id="IPR029063">
    <property type="entry name" value="SAM-dependent_MTases_sf"/>
</dbReference>
<dbReference type="SUPFAM" id="SSF46785">
    <property type="entry name" value="Winged helix' DNA-binding domain"/>
    <property type="match status" value="1"/>
</dbReference>
<reference evidence="6 7" key="1">
    <citation type="journal article" date="2019" name="Nat. Ecol. Evol.">
        <title>Megaphylogeny resolves global patterns of mushroom evolution.</title>
        <authorList>
            <person name="Varga T."/>
            <person name="Krizsan K."/>
            <person name="Foldi C."/>
            <person name="Dima B."/>
            <person name="Sanchez-Garcia M."/>
            <person name="Sanchez-Ramirez S."/>
            <person name="Szollosi G.J."/>
            <person name="Szarkandi J.G."/>
            <person name="Papp V."/>
            <person name="Albert L."/>
            <person name="Andreopoulos W."/>
            <person name="Angelini C."/>
            <person name="Antonin V."/>
            <person name="Barry K.W."/>
            <person name="Bougher N.L."/>
            <person name="Buchanan P."/>
            <person name="Buyck B."/>
            <person name="Bense V."/>
            <person name="Catcheside P."/>
            <person name="Chovatia M."/>
            <person name="Cooper J."/>
            <person name="Damon W."/>
            <person name="Desjardin D."/>
            <person name="Finy P."/>
            <person name="Geml J."/>
            <person name="Haridas S."/>
            <person name="Hughes K."/>
            <person name="Justo A."/>
            <person name="Karasinski D."/>
            <person name="Kautmanova I."/>
            <person name="Kiss B."/>
            <person name="Kocsube S."/>
            <person name="Kotiranta H."/>
            <person name="LaButti K.M."/>
            <person name="Lechner B.E."/>
            <person name="Liimatainen K."/>
            <person name="Lipzen A."/>
            <person name="Lukacs Z."/>
            <person name="Mihaltcheva S."/>
            <person name="Morgado L.N."/>
            <person name="Niskanen T."/>
            <person name="Noordeloos M.E."/>
            <person name="Ohm R.A."/>
            <person name="Ortiz-Santana B."/>
            <person name="Ovrebo C."/>
            <person name="Racz N."/>
            <person name="Riley R."/>
            <person name="Savchenko A."/>
            <person name="Shiryaev A."/>
            <person name="Soop K."/>
            <person name="Spirin V."/>
            <person name="Szebenyi C."/>
            <person name="Tomsovsky M."/>
            <person name="Tulloss R.E."/>
            <person name="Uehling J."/>
            <person name="Grigoriev I.V."/>
            <person name="Vagvolgyi C."/>
            <person name="Papp T."/>
            <person name="Martin F.M."/>
            <person name="Miettinen O."/>
            <person name="Hibbett D.S."/>
            <person name="Nagy L.G."/>
        </authorList>
    </citation>
    <scope>NUCLEOTIDE SEQUENCE [LARGE SCALE GENOMIC DNA]</scope>
    <source>
        <strain evidence="6 7">CBS 309.79</strain>
    </source>
</reference>
<dbReference type="Gene3D" id="1.10.10.10">
    <property type="entry name" value="Winged helix-like DNA-binding domain superfamily/Winged helix DNA-binding domain"/>
    <property type="match status" value="1"/>
</dbReference>
<dbReference type="Gene3D" id="3.40.50.150">
    <property type="entry name" value="Vaccinia Virus protein VP39"/>
    <property type="match status" value="1"/>
</dbReference>
<dbReference type="InterPro" id="IPR036388">
    <property type="entry name" value="WH-like_DNA-bd_sf"/>
</dbReference>
<keyword evidence="2 6" id="KW-0808">Transferase</keyword>
<dbReference type="PROSITE" id="PS51683">
    <property type="entry name" value="SAM_OMT_II"/>
    <property type="match status" value="1"/>
</dbReference>
<dbReference type="InterPro" id="IPR001077">
    <property type="entry name" value="COMT_C"/>
</dbReference>
<dbReference type="PANTHER" id="PTHR43712:SF2">
    <property type="entry name" value="O-METHYLTRANSFERASE CICE"/>
    <property type="match status" value="1"/>
</dbReference>
<keyword evidence="3" id="KW-0949">S-adenosyl-L-methionine</keyword>
<evidence type="ECO:0000313" key="7">
    <source>
        <dbReference type="Proteomes" id="UP000305067"/>
    </source>
</evidence>
<dbReference type="InterPro" id="IPR012967">
    <property type="entry name" value="COMT_dimerisation"/>
</dbReference>
<accession>A0A5C3QD89</accession>
<dbReference type="GO" id="GO:0032259">
    <property type="term" value="P:methylation"/>
    <property type="evidence" value="ECO:0007669"/>
    <property type="project" value="UniProtKB-KW"/>
</dbReference>
<dbReference type="InterPro" id="IPR036390">
    <property type="entry name" value="WH_DNA-bd_sf"/>
</dbReference>
<dbReference type="AlphaFoldDB" id="A0A5C3QD89"/>
<name>A0A5C3QD89_9AGAR</name>
<feature type="domain" description="O-methyltransferase dimerisation" evidence="5">
    <location>
        <begin position="79"/>
        <end position="157"/>
    </location>
</feature>
<evidence type="ECO:0000259" key="5">
    <source>
        <dbReference type="Pfam" id="PF08100"/>
    </source>
</evidence>
<proteinExistence type="predicted"/>
<evidence type="ECO:0000256" key="1">
    <source>
        <dbReference type="ARBA" id="ARBA00022603"/>
    </source>
</evidence>
<evidence type="ECO:0000313" key="6">
    <source>
        <dbReference type="EMBL" id="TFL00035.1"/>
    </source>
</evidence>
<protein>
    <submittedName>
        <fullName evidence="6">S-adenosyl-L-methionine-dependent methyltransferase</fullName>
    </submittedName>
</protein>